<gene>
    <name evidence="1" type="ORF">DFR47_107154</name>
</gene>
<protein>
    <submittedName>
        <fullName evidence="1">Uncharacterized protein</fullName>
    </submittedName>
</protein>
<accession>A0A366DQU6</accession>
<dbReference type="OrthoDB" id="5354021at2"/>
<evidence type="ECO:0000313" key="2">
    <source>
        <dbReference type="Proteomes" id="UP000252893"/>
    </source>
</evidence>
<reference evidence="1 2" key="1">
    <citation type="submission" date="2018-06" db="EMBL/GenBank/DDBJ databases">
        <title>Genomic Encyclopedia of Type Strains, Phase IV (KMG-IV): sequencing the most valuable type-strain genomes for metagenomic binning, comparative biology and taxonomic classification.</title>
        <authorList>
            <person name="Goeker M."/>
        </authorList>
    </citation>
    <scope>NUCLEOTIDE SEQUENCE [LARGE SCALE GENOMIC DNA]</scope>
    <source>
        <strain evidence="1 2">DSM 25619</strain>
    </source>
</reference>
<proteinExistence type="predicted"/>
<sequence>MRLKKIIGRGKHVADQEWGVIGPTLLTHHVQRLGLESLAVPTDSYSPMYGLLSNLLFEEGLSVSDLVTSRTIGLHLYNSGLKGKEIKPNTPLYEIINS</sequence>
<keyword evidence="2" id="KW-1185">Reference proteome</keyword>
<comment type="caution">
    <text evidence="1">The sequence shown here is derived from an EMBL/GenBank/DDBJ whole genome shotgun (WGS) entry which is preliminary data.</text>
</comment>
<dbReference type="AlphaFoldDB" id="A0A366DQU6"/>
<dbReference type="Proteomes" id="UP000252893">
    <property type="component" value="Unassembled WGS sequence"/>
</dbReference>
<evidence type="ECO:0000313" key="1">
    <source>
        <dbReference type="EMBL" id="RBO92255.1"/>
    </source>
</evidence>
<dbReference type="RefSeq" id="WP_113945569.1">
    <property type="nucleotide sequence ID" value="NZ_JBHEEG010000009.1"/>
</dbReference>
<organism evidence="1 2">
    <name type="scientific">Pseudochrobactrum asaccharolyticum</name>
    <dbReference type="NCBI Taxonomy" id="354351"/>
    <lineage>
        <taxon>Bacteria</taxon>
        <taxon>Pseudomonadati</taxon>
        <taxon>Pseudomonadota</taxon>
        <taxon>Alphaproteobacteria</taxon>
        <taxon>Hyphomicrobiales</taxon>
        <taxon>Brucellaceae</taxon>
        <taxon>Pseudochrobactrum</taxon>
    </lineage>
</organism>
<dbReference type="EMBL" id="QNRH01000007">
    <property type="protein sequence ID" value="RBO92255.1"/>
    <property type="molecule type" value="Genomic_DNA"/>
</dbReference>
<name>A0A366DQU6_9HYPH</name>